<evidence type="ECO:0000313" key="3">
    <source>
        <dbReference type="EMBL" id="AIX17900.1"/>
    </source>
</evidence>
<dbReference type="Proteomes" id="UP000185331">
    <property type="component" value="Segment"/>
</dbReference>
<evidence type="ECO:0000313" key="17">
    <source>
        <dbReference type="Proteomes" id="UP000033002"/>
    </source>
</evidence>
<evidence type="ECO:0000313" key="9">
    <source>
        <dbReference type="EMBL" id="AIX32517.1"/>
    </source>
</evidence>
<evidence type="ECO:0000313" key="14">
    <source>
        <dbReference type="EMBL" id="AIX39333.1"/>
    </source>
</evidence>
<dbReference type="EMBL" id="KJ019043">
    <property type="protein sequence ID" value="AIX17900.1"/>
    <property type="molecule type" value="Genomic_DNA"/>
</dbReference>
<dbReference type="Proteomes" id="UP000185338">
    <property type="component" value="Segment"/>
</dbReference>
<dbReference type="Proteomes" id="UP000033002">
    <property type="component" value="Segment"/>
</dbReference>
<dbReference type="EMBL" id="KJ019109">
    <property type="protein sequence ID" value="AIX33797.1"/>
    <property type="molecule type" value="Genomic_DNA"/>
</dbReference>
<dbReference type="EMBL" id="KJ019132">
    <property type="protein sequence ID" value="AIX38899.1"/>
    <property type="molecule type" value="Genomic_DNA"/>
</dbReference>
<dbReference type="EMBL" id="KJ019042">
    <property type="protein sequence ID" value="AIX17683.1"/>
    <property type="molecule type" value="Genomic_DNA"/>
</dbReference>
<dbReference type="EMBL" id="KJ019104">
    <property type="protein sequence ID" value="AIX32517.1"/>
    <property type="molecule type" value="Genomic_DNA"/>
</dbReference>
<proteinExistence type="predicted"/>
<dbReference type="Proteomes" id="UP000185342">
    <property type="component" value="Segment"/>
</dbReference>
<evidence type="ECO:0000313" key="6">
    <source>
        <dbReference type="EMBL" id="AIX19706.1"/>
    </source>
</evidence>
<accession>A0A0E3HL59</accession>
<evidence type="ECO:0000313" key="19">
    <source>
        <dbReference type="Proteomes" id="UP000185330"/>
    </source>
</evidence>
<dbReference type="EMBL" id="KJ019051">
    <property type="protein sequence ID" value="AIX19706.1"/>
    <property type="molecule type" value="Genomic_DNA"/>
</dbReference>
<dbReference type="EMBL" id="KJ019061">
    <property type="protein sequence ID" value="AIX22151.1"/>
    <property type="molecule type" value="Genomic_DNA"/>
</dbReference>
<dbReference type="GeneID" id="24405176"/>
<gene>
    <name evidence="14" type="ORF">Syn7803C100_32</name>
    <name evidence="15" type="ORF">Syn7803C28_31</name>
    <name evidence="16" type="ORF">Syn7803C36_32</name>
    <name evidence="1" type="ORF">Syn7803C66_31</name>
    <name evidence="2" type="ORF">Syn7803C67_31</name>
    <name evidence="3" type="ORF">Syn7803C68_32</name>
    <name evidence="4" type="ORF">Syn7803C69_32</name>
    <name evidence="5" type="ORF">Syn7803C76_31</name>
    <name evidence="6" type="ORF">Syn7803C78_31</name>
    <name evidence="7" type="ORF">Syn7803C91_31</name>
    <name evidence="8" type="ORF">Syn7803C92_31</name>
    <name evidence="9" type="ORF">Syn7803US49_31</name>
    <name evidence="10" type="ORF">Syn7803US53_31</name>
    <name evidence="11" type="ORF">Syn7803US54_32</name>
    <name evidence="12" type="ORF">Syn9311C1_31</name>
    <name evidence="13" type="ORF">Syn9311C4_31</name>
</gene>
<evidence type="ECO:0000313" key="13">
    <source>
        <dbReference type="EMBL" id="AIX39114.1"/>
    </source>
</evidence>
<dbReference type="EMBL" id="KJ019049">
    <property type="protein sequence ID" value="AIX19271.1"/>
    <property type="molecule type" value="Genomic_DNA"/>
</dbReference>
<organism evidence="9 17">
    <name type="scientific">Synechococcus phage ACG-2014b</name>
    <dbReference type="NCBI Taxonomy" id="1493508"/>
    <lineage>
        <taxon>Viruses</taxon>
        <taxon>Duplodnaviria</taxon>
        <taxon>Heunggongvirae</taxon>
        <taxon>Uroviricota</taxon>
        <taxon>Caudoviricetes</taxon>
        <taxon>Pantevenvirales</taxon>
        <taxon>Kyanoviridae</taxon>
        <taxon>Nereusvirus</taxon>
        <taxon>Nereusvirus tusconc4</taxon>
    </lineage>
</organism>
<dbReference type="Proteomes" id="UP000185329">
    <property type="component" value="Segment"/>
</dbReference>
<reference evidence="17 18" key="1">
    <citation type="submission" date="2013-12" db="EMBL/GenBank/DDBJ databases">
        <title>Ecological redundancy of diverse viral populations within a natural community.</title>
        <authorList>
            <person name="Gregory A.C."/>
            <person name="LaButti K."/>
            <person name="Copeland A."/>
            <person name="Woyke T."/>
            <person name="Sullivan M.B."/>
        </authorList>
    </citation>
    <scope>NUCLEOTIDE SEQUENCE [LARGE SCALE GENOMIC DNA]</scope>
    <source>
        <strain evidence="14">Syn7803C100</strain>
        <strain evidence="15">Syn7803C28</strain>
        <strain evidence="16">Syn7803C36</strain>
        <strain evidence="1">Syn7803C66</strain>
        <strain evidence="2">Syn7803C67</strain>
        <strain evidence="3">Syn7803C68</strain>
        <strain evidence="4">Syn7803C69</strain>
        <strain evidence="5">Syn7803C76</strain>
        <strain evidence="6">Syn7803C78</strain>
        <strain evidence="7">Syn7803C91</strain>
        <strain evidence="8">Syn7803C92</strain>
        <strain evidence="9">Syn7803US49</strain>
        <strain evidence="10">Syn7803US53</strain>
        <strain evidence="11">Syn7803US54</strain>
        <strain evidence="12">Syn9311C1</strain>
        <strain evidence="13">Syn9311C4</strain>
    </source>
</reference>
<evidence type="ECO:0000313" key="10">
    <source>
        <dbReference type="EMBL" id="AIX33581.1"/>
    </source>
</evidence>
<dbReference type="KEGG" id="vg:24405176"/>
<evidence type="ECO:0000313" key="8">
    <source>
        <dbReference type="EMBL" id="AIX22151.1"/>
    </source>
</evidence>
<dbReference type="EMBL" id="KJ019041">
    <property type="protein sequence ID" value="AIX17468.1"/>
    <property type="molecule type" value="Genomic_DNA"/>
</dbReference>
<dbReference type="Proteomes" id="UP000185337">
    <property type="component" value="Segment"/>
</dbReference>
<evidence type="ECO:0000313" key="5">
    <source>
        <dbReference type="EMBL" id="AIX19271.1"/>
    </source>
</evidence>
<evidence type="ECO:0000313" key="7">
    <source>
        <dbReference type="EMBL" id="AIX21934.1"/>
    </source>
</evidence>
<dbReference type="EMBL" id="KJ019108">
    <property type="protein sequence ID" value="AIX33581.1"/>
    <property type="molecule type" value="Genomic_DNA"/>
</dbReference>
<dbReference type="Proteomes" id="UP000185341">
    <property type="component" value="Segment"/>
</dbReference>
<evidence type="ECO:0000313" key="1">
    <source>
        <dbReference type="EMBL" id="AIX17468.1"/>
    </source>
</evidence>
<dbReference type="RefSeq" id="YP_009140600.1">
    <property type="nucleotide sequence ID" value="NC_027130.1"/>
</dbReference>
<evidence type="ECO:0000313" key="4">
    <source>
        <dbReference type="EMBL" id="AIX18116.1"/>
    </source>
</evidence>
<dbReference type="Proteomes" id="UP000185340">
    <property type="component" value="Segment"/>
</dbReference>
<keyword evidence="19" id="KW-1185">Reference proteome</keyword>
<dbReference type="Proteomes" id="UP000185328">
    <property type="component" value="Segment"/>
</dbReference>
<evidence type="ECO:0000313" key="12">
    <source>
        <dbReference type="EMBL" id="AIX38899.1"/>
    </source>
</evidence>
<evidence type="ECO:0000313" key="2">
    <source>
        <dbReference type="EMBL" id="AIX17683.1"/>
    </source>
</evidence>
<evidence type="ECO:0000313" key="11">
    <source>
        <dbReference type="EMBL" id="AIX33797.1"/>
    </source>
</evidence>
<dbReference type="Proteomes" id="UP000185332">
    <property type="component" value="Segment"/>
</dbReference>
<dbReference type="EMBL" id="KJ019161">
    <property type="protein sequence ID" value="AIX46087.1"/>
    <property type="molecule type" value="Genomic_DNA"/>
</dbReference>
<dbReference type="EMBL" id="KJ019060">
    <property type="protein sequence ID" value="AIX21934.1"/>
    <property type="molecule type" value="Genomic_DNA"/>
</dbReference>
<dbReference type="Proteomes" id="UP000185339">
    <property type="component" value="Segment"/>
</dbReference>
<dbReference type="EMBL" id="KJ019154">
    <property type="protein sequence ID" value="AIX44451.1"/>
    <property type="molecule type" value="Genomic_DNA"/>
</dbReference>
<name>A0A0E3HL59_9CAUD</name>
<dbReference type="Proteomes" id="UP000185327">
    <property type="component" value="Segment"/>
</dbReference>
<evidence type="ECO:0000313" key="15">
    <source>
        <dbReference type="EMBL" id="AIX44451.1"/>
    </source>
</evidence>
<dbReference type="EMBL" id="KJ019044">
    <property type="protein sequence ID" value="AIX18116.1"/>
    <property type="molecule type" value="Genomic_DNA"/>
</dbReference>
<sequence length="1343" mass="144524">MALTRLKNIITSRTGRIIYVNPDDFDASDAIDNRGNSALRPFKSIQRAFLEVARFSYRVGLSNDEFDAFSIMLYPAEYIVDNRPGEVLYTNVAPIDENSNLDLTSPNNVLHKFNSVEGGIIVPRGCSLVGTDLRRTKIIPKYVPYPTVAGSLGITDEIQVPPRTAVFKVTGGTYFWQFSFFDGAEEGVYYKPDSTDTLAPKYSHHRLTCFEFADGLNPLSTLIASGTVPNQDYSAVANITQRTDLEIYYQKVSKAFASIPDTSGDPAADQIQARVEENRIVGPISDEYRVLQITRNGNTATAVTVDEFDNPRDHGFSVGVNINISGVTGSTGTQSELDAGVYNGSYTVTSASGNIFTYQMTSEPTGNAVGTNITVKTEIDTVDSASPYAFNLSLRSVWGMNGMHADGSKATGFKSMVVAQFTGLSLQKDDRAFVRYNESTGNYDVASAGDGAHLDGFAEYRRGWAHEHIKCSNDSFIQAVSVFAVGYGTHFTAESGADMSITNSNSNFGNTALRAAGFKAKSFSKDKAGEITHIIPPKALSTISTSATGVDGESTITLTNDGSVNGVIQGMQVSGSNIGSGALVTSINTNTRVITLSVPNADTVNGNIIFGEETSVNWVNIDIQRTKVVNQSLSGSGGTPGTRLYLYGYTTEASPPATKVQGYAIGSRQDGTGASAVADKINCLLVSQGAAEATIKNASISPYGPSVSGLSAGVTGSPIQFDSNTYTIGGVSGVVGGWYLSVSSTENSIYTTLSTNTTYNNVNFTPTTFIKRIADARDLQDRTFRIRLKIDKDKTNPLPRDPLSGYVMQPLNSDTTTYNLDKTFYIYDIEKTQEFERGVTDGIYYITLLCASIAPTTSNFNNRKFSQNVNEVYPTFDRDNPVADPDASVSVADNETIGLVYATDGASPTPNKDPKRSITKEGIEFLLTDNGWTQPGTTPNYDSVNKRLSNVELTARSGDEESRKINIRENNDGTVAPIPVEFRRHSILRSGNHTFEYLGFGPGNYSTAFPQTQVETLSTDQIKFSQSIKEEAGVAFYSGLNSNGDLFIGNQVINPVTGQITNEDIAQLNVVGEENTTIETFSELVLTDKLTVVGGASNQLESIFSGPVTFAGQVSSTNNITAKKITYNNQDGTIIKQTLLAPEDANGFPDFTNITGYDTPSDGDLVYNTNWSPGKSLGWIYYAGDWKEFGLTDTKQINIATHNDSNGDPQQHMGLGIATSADHRLNVLGNVKIDGNLLTTGTGGIAADKYITRTYRAGDTDEPNGTRTIFPITTYTGGVKHTASSLLIMLNGVVQVGGTETEVNTDSAASYYVDSNGQNVVFGSTVGDAPLSTDVLHIIELPI</sequence>
<protein>
    <submittedName>
        <fullName evidence="9">Putative short tail fiber</fullName>
    </submittedName>
</protein>
<dbReference type="Proteomes" id="UP000185336">
    <property type="component" value="Segment"/>
</dbReference>
<dbReference type="EMBL" id="KJ019134">
    <property type="protein sequence ID" value="AIX39333.1"/>
    <property type="molecule type" value="Genomic_DNA"/>
</dbReference>
<evidence type="ECO:0000313" key="16">
    <source>
        <dbReference type="EMBL" id="AIX46087.1"/>
    </source>
</evidence>
<dbReference type="EMBL" id="KJ019133">
    <property type="protein sequence ID" value="AIX39114.1"/>
    <property type="molecule type" value="Genomic_DNA"/>
</dbReference>
<dbReference type="Proteomes" id="UP000185330">
    <property type="component" value="Segment"/>
</dbReference>
<dbReference type="Proteomes" id="UP000185334">
    <property type="component" value="Segment"/>
</dbReference>
<evidence type="ECO:0000313" key="18">
    <source>
        <dbReference type="Proteomes" id="UP000185327"/>
    </source>
</evidence>
<dbReference type="Proteomes" id="UP000185333">
    <property type="component" value="Segment"/>
</dbReference>